<dbReference type="AlphaFoldDB" id="A0A943I489"/>
<organism evidence="1 2">
    <name type="scientific">Thomasclavelia spiroformis</name>
    <dbReference type="NCBI Taxonomy" id="29348"/>
    <lineage>
        <taxon>Bacteria</taxon>
        <taxon>Bacillati</taxon>
        <taxon>Bacillota</taxon>
        <taxon>Erysipelotrichia</taxon>
        <taxon>Erysipelotrichales</taxon>
        <taxon>Coprobacillaceae</taxon>
        <taxon>Thomasclavelia</taxon>
    </lineage>
</organism>
<protein>
    <submittedName>
        <fullName evidence="1">Uncharacterized protein</fullName>
    </submittedName>
</protein>
<dbReference type="Proteomes" id="UP000751224">
    <property type="component" value="Unassembled WGS sequence"/>
</dbReference>
<accession>A0A943I489</accession>
<name>A0A943I489_9FIRM</name>
<comment type="caution">
    <text evidence="1">The sequence shown here is derived from an EMBL/GenBank/DDBJ whole genome shotgun (WGS) entry which is preliminary data.</text>
</comment>
<evidence type="ECO:0000313" key="2">
    <source>
        <dbReference type="Proteomes" id="UP000751224"/>
    </source>
</evidence>
<reference evidence="1" key="1">
    <citation type="submission" date="2021-02" db="EMBL/GenBank/DDBJ databases">
        <title>Infant gut strain persistence is associated with maternal origin, phylogeny, and functional potential including surface adhesion and iron acquisition.</title>
        <authorList>
            <person name="Lou Y.C."/>
        </authorList>
    </citation>
    <scope>NUCLEOTIDE SEQUENCE</scope>
    <source>
        <strain evidence="1">L3_108_000G1_dasL3_108_000G1_metabat.metabat.11</strain>
    </source>
</reference>
<dbReference type="RefSeq" id="WP_303887260.1">
    <property type="nucleotide sequence ID" value="NZ_JAGZCC010000032.1"/>
</dbReference>
<evidence type="ECO:0000313" key="1">
    <source>
        <dbReference type="EMBL" id="MBS5588442.1"/>
    </source>
</evidence>
<gene>
    <name evidence="1" type="ORF">KHX14_06440</name>
</gene>
<sequence>MANVICDIEDCKYRSKRRMRNYIKKNGKYCYKCTLKVINIRDESTNETDELFDKEFPCCKNYQKMEEIL</sequence>
<proteinExistence type="predicted"/>
<dbReference type="EMBL" id="JAGZCC010000032">
    <property type="protein sequence ID" value="MBS5588442.1"/>
    <property type="molecule type" value="Genomic_DNA"/>
</dbReference>